<evidence type="ECO:0000256" key="5">
    <source>
        <dbReference type="ARBA" id="ARBA00022692"/>
    </source>
</evidence>
<dbReference type="InterPro" id="IPR051906">
    <property type="entry name" value="TolC-like"/>
</dbReference>
<feature type="compositionally biased region" description="Low complexity" evidence="8">
    <location>
        <begin position="64"/>
        <end position="77"/>
    </location>
</feature>
<keyword evidence="5" id="KW-0812">Transmembrane</keyword>
<dbReference type="PANTHER" id="PTHR30026">
    <property type="entry name" value="OUTER MEMBRANE PROTEIN TOLC"/>
    <property type="match status" value="1"/>
</dbReference>
<keyword evidence="3" id="KW-0813">Transport</keyword>
<proteinExistence type="inferred from homology"/>
<sequence length="568" mass="60814">MTDNDKLLCRPAPTRTGMIALAVLTAMGMAGCAAQKSAPAAKADTAPMSASGVATPGVATPGVATPATATAAPASGVQTESGTLKMGQRTPEQDSGFGKTTPSAQMDDVAPSPAPRFDETTVLPAPVSYLPQDNPAYNGAQLPDQTDPMTLDQVYMMALQNDPQLQGAYQELQAVGYGVTSARAGLLPSVTGEVNRSRVKQNVVDSENAVYQTGRANWAENGWALTLNQPIFELGAYHKWRQAQDAERKEVASYAYAQQDLMLRTATAYLSVLAAQDQVELTEAERRTTQKQMELVQARYHSGQETRVGLSEVQARLDIQDANTLLARNDYLDKQQAIQEIIGYGNLKLRPVRKDLPMTLPAPNDAQAWLRTALDQNWSIRAASAGVAVAEKEVAVQKAGYYPSVNLRASTGRNETGGSLFGGGSTVADTRFTVNLSVPIFQGGYTYGMSHAAASRLSAASSDLSLTRRKVQRQVFSSFQNIVIGVDRIRALNSSVESFELALKLKEEGFTAGLNDIVSVLDASRNLYNAKRQQAEAGYNFVLDGLKLKQAAGTLNAADIAAISQQIL</sequence>
<dbReference type="GO" id="GO:0015562">
    <property type="term" value="F:efflux transmembrane transporter activity"/>
    <property type="evidence" value="ECO:0007669"/>
    <property type="project" value="InterPro"/>
</dbReference>
<dbReference type="AlphaFoldDB" id="A0A6S6ZEF7"/>
<dbReference type="GO" id="GO:0009279">
    <property type="term" value="C:cell outer membrane"/>
    <property type="evidence" value="ECO:0007669"/>
    <property type="project" value="UniProtKB-SubCell"/>
</dbReference>
<organism evidence="9 10">
    <name type="scientific">Achromobacter kerstersii</name>
    <dbReference type="NCBI Taxonomy" id="1353890"/>
    <lineage>
        <taxon>Bacteria</taxon>
        <taxon>Pseudomonadati</taxon>
        <taxon>Pseudomonadota</taxon>
        <taxon>Betaproteobacteria</taxon>
        <taxon>Burkholderiales</taxon>
        <taxon>Alcaligenaceae</taxon>
        <taxon>Achromobacter</taxon>
    </lineage>
</organism>
<keyword evidence="10" id="KW-1185">Reference proteome</keyword>
<evidence type="ECO:0000256" key="4">
    <source>
        <dbReference type="ARBA" id="ARBA00022452"/>
    </source>
</evidence>
<evidence type="ECO:0000256" key="3">
    <source>
        <dbReference type="ARBA" id="ARBA00022448"/>
    </source>
</evidence>
<evidence type="ECO:0000256" key="6">
    <source>
        <dbReference type="ARBA" id="ARBA00023136"/>
    </source>
</evidence>
<feature type="region of interest" description="Disordered" evidence="8">
    <location>
        <begin position="64"/>
        <end position="120"/>
    </location>
</feature>
<dbReference type="Pfam" id="PF02321">
    <property type="entry name" value="OEP"/>
    <property type="match status" value="2"/>
</dbReference>
<dbReference type="InterPro" id="IPR003423">
    <property type="entry name" value="OMP_efflux"/>
</dbReference>
<reference evidence="9 10" key="1">
    <citation type="submission" date="2020-04" db="EMBL/GenBank/DDBJ databases">
        <authorList>
            <person name="De Canck E."/>
        </authorList>
    </citation>
    <scope>NUCLEOTIDE SEQUENCE [LARGE SCALE GENOMIC DNA]</scope>
    <source>
        <strain evidence="9 10">LMG 3441</strain>
    </source>
</reference>
<gene>
    <name evidence="9" type="ORF">LMG3441_01345</name>
</gene>
<accession>A0A6S6ZEF7</accession>
<dbReference type="Proteomes" id="UP000494269">
    <property type="component" value="Unassembled WGS sequence"/>
</dbReference>
<dbReference type="NCBIfam" id="TIGR01844">
    <property type="entry name" value="type_I_sec_TolC"/>
    <property type="match status" value="1"/>
</dbReference>
<dbReference type="GO" id="GO:0015288">
    <property type="term" value="F:porin activity"/>
    <property type="evidence" value="ECO:0007669"/>
    <property type="project" value="TreeGrafter"/>
</dbReference>
<evidence type="ECO:0000313" key="10">
    <source>
        <dbReference type="Proteomes" id="UP000494269"/>
    </source>
</evidence>
<dbReference type="InterPro" id="IPR010130">
    <property type="entry name" value="T1SS_OMP_TolC"/>
</dbReference>
<dbReference type="Gene3D" id="1.20.1600.10">
    <property type="entry name" value="Outer membrane efflux proteins (OEP)"/>
    <property type="match status" value="1"/>
</dbReference>
<keyword evidence="6" id="KW-0472">Membrane</keyword>
<protein>
    <recommendedName>
        <fullName evidence="11">Outer membrane protein TolC</fullName>
    </recommendedName>
</protein>
<keyword evidence="7" id="KW-0998">Cell outer membrane</keyword>
<evidence type="ECO:0000256" key="2">
    <source>
        <dbReference type="ARBA" id="ARBA00007613"/>
    </source>
</evidence>
<keyword evidence="4" id="KW-1134">Transmembrane beta strand</keyword>
<dbReference type="EMBL" id="CADIJQ010000001">
    <property type="protein sequence ID" value="CAB3676296.1"/>
    <property type="molecule type" value="Genomic_DNA"/>
</dbReference>
<evidence type="ECO:0000256" key="7">
    <source>
        <dbReference type="ARBA" id="ARBA00023237"/>
    </source>
</evidence>
<evidence type="ECO:0000313" key="9">
    <source>
        <dbReference type="EMBL" id="CAB3676296.1"/>
    </source>
</evidence>
<comment type="subcellular location">
    <subcellularLocation>
        <location evidence="1">Cell outer membrane</location>
    </subcellularLocation>
</comment>
<dbReference type="RefSeq" id="WP_175169179.1">
    <property type="nucleotide sequence ID" value="NZ_CADIJQ010000001.1"/>
</dbReference>
<dbReference type="SUPFAM" id="SSF56954">
    <property type="entry name" value="Outer membrane efflux proteins (OEP)"/>
    <property type="match status" value="1"/>
</dbReference>
<dbReference type="GO" id="GO:1990281">
    <property type="term" value="C:efflux pump complex"/>
    <property type="evidence" value="ECO:0007669"/>
    <property type="project" value="TreeGrafter"/>
</dbReference>
<comment type="similarity">
    <text evidence="2">Belongs to the outer membrane factor (OMF) (TC 1.B.17) family.</text>
</comment>
<dbReference type="PANTHER" id="PTHR30026:SF20">
    <property type="entry name" value="OUTER MEMBRANE PROTEIN TOLC"/>
    <property type="match status" value="1"/>
</dbReference>
<dbReference type="PROSITE" id="PS51257">
    <property type="entry name" value="PROKAR_LIPOPROTEIN"/>
    <property type="match status" value="1"/>
</dbReference>
<evidence type="ECO:0000256" key="1">
    <source>
        <dbReference type="ARBA" id="ARBA00004442"/>
    </source>
</evidence>
<name>A0A6S6ZEF7_9BURK</name>
<evidence type="ECO:0008006" key="11">
    <source>
        <dbReference type="Google" id="ProtNLM"/>
    </source>
</evidence>
<evidence type="ECO:0000256" key="8">
    <source>
        <dbReference type="SAM" id="MobiDB-lite"/>
    </source>
</evidence>